<comment type="caution">
    <text evidence="7">The sequence shown here is derived from an EMBL/GenBank/DDBJ whole genome shotgun (WGS) entry which is preliminary data.</text>
</comment>
<protein>
    <recommendedName>
        <fullName evidence="1">DNA-directed RNA polymerase</fullName>
        <ecNumber evidence="1">2.7.7.6</ecNumber>
    </recommendedName>
</protein>
<evidence type="ECO:0000256" key="3">
    <source>
        <dbReference type="ARBA" id="ARBA00022679"/>
    </source>
</evidence>
<sequence length="85" mass="9846">MRILSDYGILNHVLADQSSKSMEDESFKNDILLKKNMFQLKLRGKTQIPHFSTDLTFEELKEHHECPYDQGGYFIINGSEKVLIA</sequence>
<evidence type="ECO:0000259" key="6">
    <source>
        <dbReference type="Pfam" id="PF04563"/>
    </source>
</evidence>
<dbReference type="EC" id="2.7.7.6" evidence="1"/>
<dbReference type="SUPFAM" id="SSF64484">
    <property type="entry name" value="beta and beta-prime subunits of DNA dependent RNA-polymerase"/>
    <property type="match status" value="1"/>
</dbReference>
<dbReference type="Gene3D" id="3.90.1100.10">
    <property type="match status" value="1"/>
</dbReference>
<evidence type="ECO:0000256" key="2">
    <source>
        <dbReference type="ARBA" id="ARBA00022478"/>
    </source>
</evidence>
<reference evidence="7" key="1">
    <citation type="submission" date="2021-06" db="EMBL/GenBank/DDBJ databases">
        <authorList>
            <person name="Kallberg Y."/>
            <person name="Tangrot J."/>
            <person name="Rosling A."/>
        </authorList>
    </citation>
    <scope>NUCLEOTIDE SEQUENCE</scope>
    <source>
        <strain evidence="7">87-6 pot B 2015</strain>
    </source>
</reference>
<accession>A0A9N9C5S3</accession>
<dbReference type="InterPro" id="IPR007644">
    <property type="entry name" value="RNA_pol_bsu_protrusion"/>
</dbReference>
<dbReference type="Pfam" id="PF04563">
    <property type="entry name" value="RNA_pol_Rpb2_1"/>
    <property type="match status" value="1"/>
</dbReference>
<keyword evidence="3" id="KW-0808">Transferase</keyword>
<feature type="domain" description="RNA polymerase beta subunit protrusion" evidence="6">
    <location>
        <begin position="54"/>
        <end position="85"/>
    </location>
</feature>
<keyword evidence="4" id="KW-0548">Nucleotidyltransferase</keyword>
<dbReference type="EMBL" id="CAJVPP010002144">
    <property type="protein sequence ID" value="CAG8589010.1"/>
    <property type="molecule type" value="Genomic_DNA"/>
</dbReference>
<dbReference type="AlphaFoldDB" id="A0A9N9C5S3"/>
<dbReference type="GO" id="GO:0006351">
    <property type="term" value="P:DNA-templated transcription"/>
    <property type="evidence" value="ECO:0007669"/>
    <property type="project" value="InterPro"/>
</dbReference>
<gene>
    <name evidence="7" type="ORF">FMOSSE_LOCUS8339</name>
</gene>
<dbReference type="Proteomes" id="UP000789375">
    <property type="component" value="Unassembled WGS sequence"/>
</dbReference>
<evidence type="ECO:0000313" key="7">
    <source>
        <dbReference type="EMBL" id="CAG8589010.1"/>
    </source>
</evidence>
<organism evidence="7 8">
    <name type="scientific">Funneliformis mosseae</name>
    <name type="common">Endomycorrhizal fungus</name>
    <name type="synonym">Glomus mosseae</name>
    <dbReference type="NCBI Taxonomy" id="27381"/>
    <lineage>
        <taxon>Eukaryota</taxon>
        <taxon>Fungi</taxon>
        <taxon>Fungi incertae sedis</taxon>
        <taxon>Mucoromycota</taxon>
        <taxon>Glomeromycotina</taxon>
        <taxon>Glomeromycetes</taxon>
        <taxon>Glomerales</taxon>
        <taxon>Glomeraceae</taxon>
        <taxon>Funneliformis</taxon>
    </lineage>
</organism>
<dbReference type="GO" id="GO:0003899">
    <property type="term" value="F:DNA-directed RNA polymerase activity"/>
    <property type="evidence" value="ECO:0007669"/>
    <property type="project" value="UniProtKB-EC"/>
</dbReference>
<dbReference type="GO" id="GO:0000428">
    <property type="term" value="C:DNA-directed RNA polymerase complex"/>
    <property type="evidence" value="ECO:0007669"/>
    <property type="project" value="UniProtKB-KW"/>
</dbReference>
<dbReference type="GO" id="GO:0003677">
    <property type="term" value="F:DNA binding"/>
    <property type="evidence" value="ECO:0007669"/>
    <property type="project" value="InterPro"/>
</dbReference>
<keyword evidence="5" id="KW-0804">Transcription</keyword>
<evidence type="ECO:0000256" key="4">
    <source>
        <dbReference type="ARBA" id="ARBA00022695"/>
    </source>
</evidence>
<keyword evidence="2" id="KW-0240">DNA-directed RNA polymerase</keyword>
<name>A0A9N9C5S3_FUNMO</name>
<keyword evidence="8" id="KW-1185">Reference proteome</keyword>
<evidence type="ECO:0000313" key="8">
    <source>
        <dbReference type="Proteomes" id="UP000789375"/>
    </source>
</evidence>
<proteinExistence type="predicted"/>
<evidence type="ECO:0000256" key="1">
    <source>
        <dbReference type="ARBA" id="ARBA00012418"/>
    </source>
</evidence>
<evidence type="ECO:0000256" key="5">
    <source>
        <dbReference type="ARBA" id="ARBA00023163"/>
    </source>
</evidence>